<feature type="coiled-coil region" evidence="11">
    <location>
        <begin position="309"/>
        <end position="350"/>
    </location>
</feature>
<dbReference type="FunFam" id="1.25.10.10:FF:000218">
    <property type="entry name" value="lisH domain and HEAT repeat-containing protein KIAA1468 homolog isoform X1"/>
    <property type="match status" value="1"/>
</dbReference>
<dbReference type="PROSITE" id="PS50077">
    <property type="entry name" value="HEAT_REPEAT"/>
    <property type="match status" value="1"/>
</dbReference>
<protein>
    <recommendedName>
        <fullName evidence="9">LisH domain and HEAT repeat-containing protein KIAA1468</fullName>
    </recommendedName>
</protein>
<reference evidence="13" key="2">
    <citation type="submission" date="2025-08" db="UniProtKB">
        <authorList>
            <consortium name="Ensembl"/>
        </authorList>
    </citation>
    <scope>IDENTIFICATION</scope>
</reference>
<keyword evidence="8" id="KW-0445">Lipid transport</keyword>
<keyword evidence="5" id="KW-0967">Endosome</keyword>
<evidence type="ECO:0000256" key="7">
    <source>
        <dbReference type="ARBA" id="ARBA00023054"/>
    </source>
</evidence>
<dbReference type="SUPFAM" id="SSF48371">
    <property type="entry name" value="ARM repeat"/>
    <property type="match status" value="1"/>
</dbReference>
<dbReference type="PANTHER" id="PTHR32059:SF0">
    <property type="entry name" value="RAB11-BINDING PROTEIN RELCH"/>
    <property type="match status" value="1"/>
</dbReference>
<dbReference type="PANTHER" id="PTHR32059">
    <property type="entry name" value="RAB11-BINDING PROTEIN RELCH"/>
    <property type="match status" value="1"/>
</dbReference>
<evidence type="ECO:0000256" key="1">
    <source>
        <dbReference type="ARBA" id="ARBA00004172"/>
    </source>
</evidence>
<dbReference type="InterPro" id="IPR040362">
    <property type="entry name" value="RELCH"/>
</dbReference>
<dbReference type="GeneTree" id="ENSGT00390000004385"/>
<evidence type="ECO:0000313" key="13">
    <source>
        <dbReference type="Ensembl" id="ENSLCAP00010053907.1"/>
    </source>
</evidence>
<evidence type="ECO:0000256" key="12">
    <source>
        <dbReference type="SAM" id="MobiDB-lite"/>
    </source>
</evidence>
<dbReference type="Proteomes" id="UP000314980">
    <property type="component" value="Unassembled WGS sequence"/>
</dbReference>
<dbReference type="InterPro" id="IPR011989">
    <property type="entry name" value="ARM-like"/>
</dbReference>
<evidence type="ECO:0000256" key="5">
    <source>
        <dbReference type="ARBA" id="ARBA00022753"/>
    </source>
</evidence>
<name>A0A4W6FSW6_LATCA</name>
<evidence type="ECO:0000256" key="9">
    <source>
        <dbReference type="ARBA" id="ARBA00084053"/>
    </source>
</evidence>
<feature type="compositionally biased region" description="Pro residues" evidence="12">
    <location>
        <begin position="35"/>
        <end position="49"/>
    </location>
</feature>
<dbReference type="FunFam" id="1.25.10.10:FF:000080">
    <property type="entry name" value="lisH domain and HEAT repeat-containing protein KIAA1468 homolog"/>
    <property type="match status" value="1"/>
</dbReference>
<evidence type="ECO:0000256" key="3">
    <source>
        <dbReference type="ARBA" id="ARBA00022448"/>
    </source>
</evidence>
<evidence type="ECO:0000313" key="14">
    <source>
        <dbReference type="Proteomes" id="UP000314980"/>
    </source>
</evidence>
<feature type="region of interest" description="Disordered" evidence="12">
    <location>
        <begin position="371"/>
        <end position="406"/>
    </location>
</feature>
<dbReference type="Gene3D" id="1.25.10.10">
    <property type="entry name" value="Leucine-rich Repeat Variant"/>
    <property type="match status" value="2"/>
</dbReference>
<dbReference type="AlphaFoldDB" id="A0A4W6FSW6"/>
<feature type="compositionally biased region" description="Basic and acidic residues" evidence="12">
    <location>
        <begin position="16"/>
        <end position="30"/>
    </location>
</feature>
<feature type="compositionally biased region" description="Polar residues" evidence="12">
    <location>
        <begin position="55"/>
        <end position="64"/>
    </location>
</feature>
<organism evidence="13 14">
    <name type="scientific">Lates calcarifer</name>
    <name type="common">Barramundi</name>
    <name type="synonym">Holocentrus calcarifer</name>
    <dbReference type="NCBI Taxonomy" id="8187"/>
    <lineage>
        <taxon>Eukaryota</taxon>
        <taxon>Metazoa</taxon>
        <taxon>Chordata</taxon>
        <taxon>Craniata</taxon>
        <taxon>Vertebrata</taxon>
        <taxon>Euteleostomi</taxon>
        <taxon>Actinopterygii</taxon>
        <taxon>Neopterygii</taxon>
        <taxon>Teleostei</taxon>
        <taxon>Neoteleostei</taxon>
        <taxon>Acanthomorphata</taxon>
        <taxon>Carangaria</taxon>
        <taxon>Carangaria incertae sedis</taxon>
        <taxon>Centropomidae</taxon>
        <taxon>Lates</taxon>
    </lineage>
</organism>
<keyword evidence="3" id="KW-0813">Transport</keyword>
<evidence type="ECO:0000256" key="6">
    <source>
        <dbReference type="ARBA" id="ARBA00023034"/>
    </source>
</evidence>
<sequence length="1144" mass="127379">MASVNPFNLSDSEEEAERRPNETVDTERSPSDGAPGPPPGNPFSPPADAEPPTLLLSSNRTSPSGEGISFSAAATSAMAGSGETRVSVDVIAAQLLRDQYILTALEFHTELLEAGRELPRLRDYFSNPGNFERQSGTPPAKDQVLGPGGPLNRAGSISTLDSLDFARYSDDGNRESDERVAVLEFELRKAKETIQALRANLTQAAESEVPSQERKNFKSSPEIQEPIRPLEKRALNFLVNEYLLKNEYKLSSITFSDENDDQDFELWDDVGLNIPKPPDLLQLYRNCGTPLPSPRSTADVSVGKPDLSQQQQTEVVQELEYQISLLNNEKQSLAEQIKKLQSEIQTLKRTVSSPPPATLDLDNGQYIDIRGVSEPETDPDPPSTQITSQSHNKLKSRPPVQFDKPNRKLSPAFQQALLSFCRMCSDSRLGAEVSRIADSEESVMLMLGRCLPHIVPNVLLAKRERMVAHLCQELIPLILCTACLHPEPKERDQLLHILFNLIKRPDDEQRQMILTGCVAFARHVGPTRVEAELLPQCWEQINHKYPERRLLVAESCGALAPYLPKEIRSSLVLSMLQQMLTEDKADMVREAVVKSLGIIMGYIDDPDKYSQGFELMLLSLGDPSERVVSAVHQVFIPAFAAWTTELGTLHTALIPSLLARIEKLLMQGEHGLDEHKLHVFLSALQSLIPPLFAVVLQNAPFTSRAKLHGDIPRRFPKPASPLQDVAAIIGSREMLSALLLLYDHQLEHEGTTGWDSLLWVVNQLLPQLIEIVGRINVTSSTCVHEFSRFFWRFCRTFGKIFTNTKVKPQFQEILRLSEENVDASAGNGILTKATVPIYATGVLTCYNQEEDRKLLVGFLEDVMTTLSLSHAPLDSLKASFVELGANPVYHELLLTVLWYGVVHTSALVRCTAARMFELLVKGVNETLVAQRVVPALITLSSDPEISVRISTIPAFGTIMETVTQKELLERVKMQLASFLEDPQYQDQHSLHMEIIRTFGRVGPNAEPRFRDEFVLPHLHKLALANNSQAVESKRIDIATQLFEAYSALSCCFISEEVMVNHFLPGLRCLRTDMEQLSPEHEVILSSMIKECEIKVENRGMADAQGSMSIASSLVGEDAKTKFLSKMGQLTTSGAMLANVFQRKK</sequence>
<evidence type="ECO:0000256" key="4">
    <source>
        <dbReference type="ARBA" id="ARBA00022737"/>
    </source>
</evidence>
<dbReference type="GO" id="GO:0055037">
    <property type="term" value="C:recycling endosome"/>
    <property type="evidence" value="ECO:0007669"/>
    <property type="project" value="UniProtKB-SubCell"/>
</dbReference>
<proteinExistence type="predicted"/>
<evidence type="ECO:0000256" key="2">
    <source>
        <dbReference type="ARBA" id="ARBA00004601"/>
    </source>
</evidence>
<dbReference type="PROSITE" id="PS50896">
    <property type="entry name" value="LISH"/>
    <property type="match status" value="1"/>
</dbReference>
<feature type="region of interest" description="Disordered" evidence="12">
    <location>
        <begin position="202"/>
        <end position="224"/>
    </location>
</feature>
<reference evidence="14" key="1">
    <citation type="submission" date="2015-09" db="EMBL/GenBank/DDBJ databases">
        <authorList>
            <person name="Sai Rama Sridatta P."/>
        </authorList>
    </citation>
    <scope>NUCLEOTIDE SEQUENCE [LARGE SCALE GENOMIC DNA]</scope>
</reference>
<accession>A0A4W6FSW6</accession>
<feature type="compositionally biased region" description="Polar residues" evidence="12">
    <location>
        <begin position="127"/>
        <end position="137"/>
    </location>
</feature>
<feature type="region of interest" description="Disordered" evidence="12">
    <location>
        <begin position="125"/>
        <end position="156"/>
    </location>
</feature>
<dbReference type="STRING" id="8187.ENSLCAP00010053907"/>
<keyword evidence="14" id="KW-1185">Reference proteome</keyword>
<evidence type="ECO:0000256" key="10">
    <source>
        <dbReference type="PROSITE-ProRule" id="PRU00103"/>
    </source>
</evidence>
<comment type="subcellular location">
    <subcellularLocation>
        <location evidence="2">Golgi apparatus</location>
        <location evidence="2">trans-Golgi network</location>
    </subcellularLocation>
    <subcellularLocation>
        <location evidence="1">Recycling endosome</location>
    </subcellularLocation>
</comment>
<gene>
    <name evidence="13" type="primary">RELCH</name>
</gene>
<evidence type="ECO:0000256" key="8">
    <source>
        <dbReference type="ARBA" id="ARBA00023055"/>
    </source>
</evidence>
<evidence type="ECO:0000256" key="11">
    <source>
        <dbReference type="SAM" id="Coils"/>
    </source>
</evidence>
<feature type="compositionally biased region" description="Polar residues" evidence="12">
    <location>
        <begin position="1"/>
        <end position="10"/>
    </location>
</feature>
<feature type="repeat" description="HEAT" evidence="10">
    <location>
        <begin position="932"/>
        <end position="970"/>
    </location>
</feature>
<dbReference type="InterPro" id="IPR006594">
    <property type="entry name" value="LisH"/>
</dbReference>
<reference evidence="13" key="3">
    <citation type="submission" date="2025-09" db="UniProtKB">
        <authorList>
            <consortium name="Ensembl"/>
        </authorList>
    </citation>
    <scope>IDENTIFICATION</scope>
</reference>
<dbReference type="Ensembl" id="ENSLCAT00010055310.1">
    <property type="protein sequence ID" value="ENSLCAP00010053907.1"/>
    <property type="gene ID" value="ENSLCAG00010024898.1"/>
</dbReference>
<keyword evidence="6" id="KW-0333">Golgi apparatus</keyword>
<dbReference type="InterPro" id="IPR021133">
    <property type="entry name" value="HEAT_type_2"/>
</dbReference>
<keyword evidence="7 11" id="KW-0175">Coiled coil</keyword>
<keyword evidence="4" id="KW-0677">Repeat</keyword>
<dbReference type="GO" id="GO:0005802">
    <property type="term" value="C:trans-Golgi network"/>
    <property type="evidence" value="ECO:0007669"/>
    <property type="project" value="InterPro"/>
</dbReference>
<feature type="region of interest" description="Disordered" evidence="12">
    <location>
        <begin position="1"/>
        <end position="68"/>
    </location>
</feature>
<dbReference type="InterPro" id="IPR016024">
    <property type="entry name" value="ARM-type_fold"/>
</dbReference>
<dbReference type="GO" id="GO:0032367">
    <property type="term" value="P:intracellular cholesterol transport"/>
    <property type="evidence" value="ECO:0007669"/>
    <property type="project" value="InterPro"/>
</dbReference>